<dbReference type="SMART" id="SM00184">
    <property type="entry name" value="RING"/>
    <property type="match status" value="1"/>
</dbReference>
<organism evidence="8">
    <name type="scientific">Dendroctonus ponderosae</name>
    <name type="common">Mountain pine beetle</name>
    <dbReference type="NCBI Taxonomy" id="77166"/>
    <lineage>
        <taxon>Eukaryota</taxon>
        <taxon>Metazoa</taxon>
        <taxon>Ecdysozoa</taxon>
        <taxon>Arthropoda</taxon>
        <taxon>Hexapoda</taxon>
        <taxon>Insecta</taxon>
        <taxon>Pterygota</taxon>
        <taxon>Neoptera</taxon>
        <taxon>Endopterygota</taxon>
        <taxon>Coleoptera</taxon>
        <taxon>Polyphaga</taxon>
        <taxon>Cucujiformia</taxon>
        <taxon>Curculionidae</taxon>
        <taxon>Scolytinae</taxon>
        <taxon>Dendroctonus</taxon>
    </lineage>
</organism>
<evidence type="ECO:0000256" key="7">
    <source>
        <dbReference type="ARBA" id="ARBA00023136"/>
    </source>
</evidence>
<accession>N6UBA4</accession>
<dbReference type="SUPFAM" id="SSF57850">
    <property type="entry name" value="RING/U-box"/>
    <property type="match status" value="1"/>
</dbReference>
<sequence>MCDTNKCLHADRPYHSLSLSHRGERRRPNSAGFERINRATRGNRQLLSNISAVFIYQWKGEELVNLSQNDSNVYVHITIAGHSGSKSANINRTSVLFVSITFIVLMIISLTWLVFYYVQRFRYIRTKDKLTRKLGNAAKKALSKIPTKTIKMDDKEVQGDGECCAVCIEPYKLSETLRILPCRTSVLFVSITFIVLMIISLTWLVFYYVQRFRYIRTKDKLTRKLGNAAKKALSKIPTKTIKMDDKEVQGDGECCAVCIEPYKLSETLRILPCRHEFHKNCIDPWLLDHRTCPMCKMDILKHYGFVFTGSQESILQIDGLEDHIIENSNVSQPLSPRRGSISPLPEIRAIVISNQQVETLCF</sequence>
<feature type="non-terminal residue" evidence="8">
    <location>
        <position position="1"/>
    </location>
</feature>
<dbReference type="GO" id="GO:0008270">
    <property type="term" value="F:zinc ion binding"/>
    <property type="evidence" value="ECO:0007669"/>
    <property type="project" value="UniProtKB-KW"/>
</dbReference>
<dbReference type="HOGENOM" id="CLU_765636_0_0_1"/>
<dbReference type="GO" id="GO:0016020">
    <property type="term" value="C:membrane"/>
    <property type="evidence" value="ECO:0007669"/>
    <property type="project" value="UniProtKB-SubCell"/>
</dbReference>
<dbReference type="PANTHER" id="PTHR46539">
    <property type="entry name" value="E3 UBIQUITIN-PROTEIN LIGASE ATL42"/>
    <property type="match status" value="1"/>
</dbReference>
<dbReference type="Gene3D" id="3.30.40.10">
    <property type="entry name" value="Zinc/RING finger domain, C3HC4 (zinc finger)"/>
    <property type="match status" value="2"/>
</dbReference>
<dbReference type="EMBL" id="KB740995">
    <property type="protein sequence ID" value="ENN75922.1"/>
    <property type="molecule type" value="Genomic_DNA"/>
</dbReference>
<dbReference type="InterPro" id="IPR001841">
    <property type="entry name" value="Znf_RING"/>
</dbReference>
<dbReference type="AlphaFoldDB" id="N6UBA4"/>
<dbReference type="Pfam" id="PF13639">
    <property type="entry name" value="zf-RING_2"/>
    <property type="match status" value="1"/>
</dbReference>
<evidence type="ECO:0000256" key="6">
    <source>
        <dbReference type="ARBA" id="ARBA00022989"/>
    </source>
</evidence>
<keyword evidence="2" id="KW-0812">Transmembrane</keyword>
<evidence type="ECO:0000256" key="1">
    <source>
        <dbReference type="ARBA" id="ARBA00004370"/>
    </source>
</evidence>
<evidence type="ECO:0000256" key="2">
    <source>
        <dbReference type="ARBA" id="ARBA00022692"/>
    </source>
</evidence>
<dbReference type="PANTHER" id="PTHR46539:SF23">
    <property type="entry name" value="RING-TYPE DOMAIN-CONTAINING PROTEIN"/>
    <property type="match status" value="1"/>
</dbReference>
<dbReference type="PROSITE" id="PS50089">
    <property type="entry name" value="ZF_RING_2"/>
    <property type="match status" value="1"/>
</dbReference>
<dbReference type="InterPro" id="IPR013083">
    <property type="entry name" value="Znf_RING/FYVE/PHD"/>
</dbReference>
<comment type="subcellular location">
    <subcellularLocation>
        <location evidence="1">Membrane</location>
    </subcellularLocation>
</comment>
<keyword evidence="7" id="KW-0472">Membrane</keyword>
<protein>
    <submittedName>
        <fullName evidence="8">Uncharacterized protein</fullName>
    </submittedName>
</protein>
<keyword evidence="6" id="KW-1133">Transmembrane helix</keyword>
<name>N6UBA4_DENPD</name>
<keyword evidence="5" id="KW-0862">Zinc</keyword>
<evidence type="ECO:0000256" key="5">
    <source>
        <dbReference type="ARBA" id="ARBA00022833"/>
    </source>
</evidence>
<keyword evidence="4" id="KW-0863">Zinc-finger</keyword>
<keyword evidence="3" id="KW-0479">Metal-binding</keyword>
<evidence type="ECO:0000256" key="3">
    <source>
        <dbReference type="ARBA" id="ARBA00022723"/>
    </source>
</evidence>
<evidence type="ECO:0000256" key="4">
    <source>
        <dbReference type="ARBA" id="ARBA00022771"/>
    </source>
</evidence>
<dbReference type="CDD" id="cd16668">
    <property type="entry name" value="RING-H2_RNF130-like"/>
    <property type="match status" value="1"/>
</dbReference>
<dbReference type="FunFam" id="3.30.40.10:FF:000009">
    <property type="entry name" value="E3 ubiquitin-protein ligase RNF130"/>
    <property type="match status" value="1"/>
</dbReference>
<dbReference type="OrthoDB" id="5357315at2759"/>
<proteinExistence type="predicted"/>
<evidence type="ECO:0000313" key="8">
    <source>
        <dbReference type="EMBL" id="ENN75922.1"/>
    </source>
</evidence>
<reference evidence="8" key="1">
    <citation type="journal article" date="2013" name="Genome Biol.">
        <title>Draft genome of the mountain pine beetle, Dendroctonus ponderosae Hopkins, a major forest pest.</title>
        <authorList>
            <person name="Keeling C.I."/>
            <person name="Yuen M.M."/>
            <person name="Liao N.Y."/>
            <person name="Docking T.R."/>
            <person name="Chan S.K."/>
            <person name="Taylor G.A."/>
            <person name="Palmquist D.L."/>
            <person name="Jackman S.D."/>
            <person name="Nguyen A."/>
            <person name="Li M."/>
            <person name="Henderson H."/>
            <person name="Janes J.K."/>
            <person name="Zhao Y."/>
            <person name="Pandoh P."/>
            <person name="Moore R."/>
            <person name="Sperling F.A."/>
            <person name="Huber D.P."/>
            <person name="Birol I."/>
            <person name="Jones S.J."/>
            <person name="Bohlmann J."/>
        </authorList>
    </citation>
    <scope>NUCLEOTIDE SEQUENCE</scope>
</reference>
<gene>
    <name evidence="8" type="ORF">YQE_07532</name>
</gene>